<evidence type="ECO:0000313" key="5">
    <source>
        <dbReference type="EMBL" id="RHC12932.1"/>
    </source>
</evidence>
<keyword evidence="3" id="KW-1133">Transmembrane helix</keyword>
<dbReference type="InterPro" id="IPR048428">
    <property type="entry name" value="YobI-NTPase"/>
</dbReference>
<protein>
    <recommendedName>
        <fullName evidence="4">Guanylate kinase-like domain-containing protein</fullName>
    </recommendedName>
</protein>
<dbReference type="InterPro" id="IPR027417">
    <property type="entry name" value="P-loop_NTPase"/>
</dbReference>
<keyword evidence="3" id="KW-0472">Membrane</keyword>
<evidence type="ECO:0000256" key="1">
    <source>
        <dbReference type="SAM" id="Coils"/>
    </source>
</evidence>
<keyword evidence="1" id="KW-0175">Coiled coil</keyword>
<sequence length="1244" mass="145838">MINWNLRKKIQNLISGQKKGDGLDRESGYRDLTPESDTKNSEEYIRALHWAIKNKDVKNIALSGPYGSGKSSVIKTYLEKYPKTKYLSISLAAFSTPMKSVNGEGEDDKSSSLANDWTLDDVDENVIEEGILKQLFYRVDVGKIPQSRYRKIKKLSYWKMFFTLLMLTVVASAVYLEINPNVLEDFKNTVINNGAFFHLNQWSSYAVFTVTIFGLLLLITTVLKYVMSNFRIANINLGDKASISKKEEKESIFDKSLDEIVYFFESTTYDTVFIEDLDRFNQPNIFIKLRELNTVINNYDNIKRKVVFIYAIKDDMFKDEERTKFFDFIVPVIPYINATNSGEILRGLLKFEKGEDGTYKSMNYDISDRYIWKISPFVQDMRVLTNICNEFLVYKRTLKTTKLKDEEMFSMITFKNLYPKEFAELQAERGIVKDAFQEKEKFVINEKQKLEEQIVPKREILKNVHNDILLDLKEIKIVFLGFLSYDNGTYYPLKNLQINNGTKYSYREIIKEDFDLTKFENMNQVIIGYDISNDYHEKTHTVSNITKKMESEGNQYLKRMNDLQFSEKSKKQELISEIQNLEEKIAKIDGYSLKELIAEFGEDFLPEGISKYGILKFLLINGYINEGYVDYINYFHPNSITKDENDYLRSIRMRNKAKNFAFEIKNLQQVSDRIYDAEYRQTETLNYLLTDFMLIQCSEKTNKKYYFDGFELDKGMEHYQFTKEYIERGQNVNDFISELCKYYRHMWKNIAEDVSLLDETKYNYLSLILNNATMDQIVVLDEVDRSNCIKNFIVEDEKSLACLNGVSADVLIELISRQSIVFRKISNVGANAEVLNYIYQNDMYELNNSMISSMIKFYHPDLADGLGNAHYTTILNADINVLNNRIWDDFEDYINHFVLGIDENVSEDINAVEDIIERLANTNIELAIAVLDKEKVSWDNLDECCENNVEKEKKKEIWNYLFDNRRISCTWKNFESYYIEFGITIELSDWFNENCSDVVKSEKTDKIDNECIKNIIINPEITVQAVGQIVDNYNCDEEIEFNVSKLPEDKIYVLIRKHYIRYSLSNTEKIKSNAIDGFGIYCREYIDQFINDLPSVSLNESEVVMLLNDTTIDKHFKPEILKKISAGIMTKKLAQTIASNQFDVDKVYVERAWKFLDNTERHMLLVYHLQVYSVAEISRLLMELGGEWSKLSDNKSRHKEEISIDVNGHNERLLLQLQKKGFITSYQEKNDRKKRCFEVWVKQQ</sequence>
<dbReference type="PROSITE" id="PS50052">
    <property type="entry name" value="GUANYLATE_KINASE_2"/>
    <property type="match status" value="1"/>
</dbReference>
<dbReference type="RefSeq" id="WP_118362716.1">
    <property type="nucleotide sequence ID" value="NZ_QSHM01000008.1"/>
</dbReference>
<dbReference type="Pfam" id="PF20693">
    <property type="entry name" value="YobI-ATPase"/>
    <property type="match status" value="1"/>
</dbReference>
<dbReference type="EMBL" id="QSHM01000008">
    <property type="protein sequence ID" value="RHC12932.1"/>
    <property type="molecule type" value="Genomic_DNA"/>
</dbReference>
<feature type="coiled-coil region" evidence="1">
    <location>
        <begin position="564"/>
        <end position="591"/>
    </location>
</feature>
<evidence type="ECO:0000259" key="4">
    <source>
        <dbReference type="PROSITE" id="PS50052"/>
    </source>
</evidence>
<gene>
    <name evidence="5" type="ORF">DW858_08060</name>
</gene>
<dbReference type="SUPFAM" id="SSF52540">
    <property type="entry name" value="P-loop containing nucleoside triphosphate hydrolases"/>
    <property type="match status" value="1"/>
</dbReference>
<evidence type="ECO:0000313" key="6">
    <source>
        <dbReference type="Proteomes" id="UP000285844"/>
    </source>
</evidence>
<dbReference type="AlphaFoldDB" id="A0A413YV15"/>
<feature type="compositionally biased region" description="Basic and acidic residues" evidence="2">
    <location>
        <begin position="18"/>
        <end position="36"/>
    </location>
</feature>
<reference evidence="5 6" key="1">
    <citation type="submission" date="2018-08" db="EMBL/GenBank/DDBJ databases">
        <title>A genome reference for cultivated species of the human gut microbiota.</title>
        <authorList>
            <person name="Zou Y."/>
            <person name="Xue W."/>
            <person name="Luo G."/>
        </authorList>
    </citation>
    <scope>NUCLEOTIDE SEQUENCE [LARGE SCALE GENOMIC DNA]</scope>
    <source>
        <strain evidence="5 6">AM37-3BH</strain>
    </source>
</reference>
<dbReference type="InterPro" id="IPR008144">
    <property type="entry name" value="Guanylate_kin-like_dom"/>
</dbReference>
<keyword evidence="3" id="KW-0812">Transmembrane</keyword>
<comment type="caution">
    <text evidence="5">The sequence shown here is derived from an EMBL/GenBank/DDBJ whole genome shotgun (WGS) entry which is preliminary data.</text>
</comment>
<accession>A0A413YV15</accession>
<organism evidence="5 6">
    <name type="scientific">Lachnospira eligens</name>
    <dbReference type="NCBI Taxonomy" id="39485"/>
    <lineage>
        <taxon>Bacteria</taxon>
        <taxon>Bacillati</taxon>
        <taxon>Bacillota</taxon>
        <taxon>Clostridia</taxon>
        <taxon>Lachnospirales</taxon>
        <taxon>Lachnospiraceae</taxon>
        <taxon>Lachnospira</taxon>
    </lineage>
</organism>
<evidence type="ECO:0000256" key="2">
    <source>
        <dbReference type="SAM" id="MobiDB-lite"/>
    </source>
</evidence>
<feature type="domain" description="Guanylate kinase-like" evidence="4">
    <location>
        <begin position="57"/>
        <end position="297"/>
    </location>
</feature>
<name>A0A413YV15_9FIRM</name>
<feature type="transmembrane region" description="Helical" evidence="3">
    <location>
        <begin position="202"/>
        <end position="223"/>
    </location>
</feature>
<feature type="transmembrane region" description="Helical" evidence="3">
    <location>
        <begin position="157"/>
        <end position="176"/>
    </location>
</feature>
<feature type="region of interest" description="Disordered" evidence="2">
    <location>
        <begin position="17"/>
        <end position="36"/>
    </location>
</feature>
<proteinExistence type="predicted"/>
<evidence type="ECO:0000256" key="3">
    <source>
        <dbReference type="SAM" id="Phobius"/>
    </source>
</evidence>
<dbReference type="Proteomes" id="UP000285844">
    <property type="component" value="Unassembled WGS sequence"/>
</dbReference>